<name>A0A3P7LRA1_STRVU</name>
<dbReference type="OrthoDB" id="5560686at2759"/>
<dbReference type="AlphaFoldDB" id="A0A3P7LRA1"/>
<dbReference type="Proteomes" id="UP000270094">
    <property type="component" value="Unassembled WGS sequence"/>
</dbReference>
<gene>
    <name evidence="1" type="ORF">SVUK_LOCUS16706</name>
</gene>
<proteinExistence type="predicted"/>
<dbReference type="EMBL" id="UYYB01114199">
    <property type="protein sequence ID" value="VDM81708.1"/>
    <property type="molecule type" value="Genomic_DNA"/>
</dbReference>
<sequence length="133" mass="14853">MAVEAGAGPLSRLFWAATRDAFDNGKSVFVMLFRRRNDRHPVVVLLGNRLSEESGRRYGCCVAVIGHKQEVFAVERQTEATQRQLPLHESLIEAGAVRQFEREEMDPWRQVLHDTPILPAHSGIAATGVDLSC</sequence>
<organism evidence="1 2">
    <name type="scientific">Strongylus vulgaris</name>
    <name type="common">Blood worm</name>
    <dbReference type="NCBI Taxonomy" id="40348"/>
    <lineage>
        <taxon>Eukaryota</taxon>
        <taxon>Metazoa</taxon>
        <taxon>Ecdysozoa</taxon>
        <taxon>Nematoda</taxon>
        <taxon>Chromadorea</taxon>
        <taxon>Rhabditida</taxon>
        <taxon>Rhabditina</taxon>
        <taxon>Rhabditomorpha</taxon>
        <taxon>Strongyloidea</taxon>
        <taxon>Strongylidae</taxon>
        <taxon>Strongylus</taxon>
    </lineage>
</organism>
<keyword evidence="2" id="KW-1185">Reference proteome</keyword>
<protein>
    <submittedName>
        <fullName evidence="1">Uncharacterized protein</fullName>
    </submittedName>
</protein>
<evidence type="ECO:0000313" key="2">
    <source>
        <dbReference type="Proteomes" id="UP000270094"/>
    </source>
</evidence>
<accession>A0A3P7LRA1</accession>
<reference evidence="1 2" key="1">
    <citation type="submission" date="2018-11" db="EMBL/GenBank/DDBJ databases">
        <authorList>
            <consortium name="Pathogen Informatics"/>
        </authorList>
    </citation>
    <scope>NUCLEOTIDE SEQUENCE [LARGE SCALE GENOMIC DNA]</scope>
</reference>
<evidence type="ECO:0000313" key="1">
    <source>
        <dbReference type="EMBL" id="VDM81708.1"/>
    </source>
</evidence>